<evidence type="ECO:0000313" key="3">
    <source>
        <dbReference type="Proteomes" id="UP001190926"/>
    </source>
</evidence>
<dbReference type="InterPro" id="IPR036047">
    <property type="entry name" value="F-box-like_dom_sf"/>
</dbReference>
<dbReference type="Pfam" id="PF23622">
    <property type="entry name" value="LRR_At1g61320_AtMIF1"/>
    <property type="match status" value="1"/>
</dbReference>
<gene>
    <name evidence="2" type="ORF">C2S53_006188</name>
</gene>
<dbReference type="Proteomes" id="UP001190926">
    <property type="component" value="Unassembled WGS sequence"/>
</dbReference>
<keyword evidence="3" id="KW-1185">Reference proteome</keyword>
<dbReference type="AlphaFoldDB" id="A0AAD4ITP3"/>
<reference evidence="2 3" key="1">
    <citation type="journal article" date="2021" name="Nat. Commun.">
        <title>Incipient diploidization of the medicinal plant Perilla within 10,000 years.</title>
        <authorList>
            <person name="Zhang Y."/>
            <person name="Shen Q."/>
            <person name="Leng L."/>
            <person name="Zhang D."/>
            <person name="Chen S."/>
            <person name="Shi Y."/>
            <person name="Ning Z."/>
            <person name="Chen S."/>
        </authorList>
    </citation>
    <scope>NUCLEOTIDE SEQUENCE [LARGE SCALE GENOMIC DNA]</scope>
    <source>
        <strain evidence="3">cv. PC099</strain>
    </source>
</reference>
<protein>
    <recommendedName>
        <fullName evidence="1">At1g61320/AtMIF1 LRR domain-containing protein</fullName>
    </recommendedName>
</protein>
<dbReference type="InterPro" id="IPR053772">
    <property type="entry name" value="At1g61320/At1g61330-like"/>
</dbReference>
<dbReference type="SUPFAM" id="SSF52058">
    <property type="entry name" value="L domain-like"/>
    <property type="match status" value="1"/>
</dbReference>
<evidence type="ECO:0000313" key="2">
    <source>
        <dbReference type="EMBL" id="KAH6821357.1"/>
    </source>
</evidence>
<comment type="caution">
    <text evidence="2">The sequence shown here is derived from an EMBL/GenBank/DDBJ whole genome shotgun (WGS) entry which is preliminary data.</text>
</comment>
<accession>A0AAD4ITP3</accession>
<dbReference type="InterPro" id="IPR032675">
    <property type="entry name" value="LRR_dom_sf"/>
</dbReference>
<dbReference type="PANTHER" id="PTHR34145:SF68">
    <property type="entry name" value="FBD DOMAIN-CONTAINING PROTEIN"/>
    <property type="match status" value="1"/>
</dbReference>
<dbReference type="EMBL" id="SDAM02002107">
    <property type="protein sequence ID" value="KAH6821357.1"/>
    <property type="molecule type" value="Genomic_DNA"/>
</dbReference>
<sequence length="423" mass="48901">MSGISHNLHKKEEDRISQLRDDILISILDRLTIEEAIATSILSTRWRYLHTYITHLEFVSYCDLEIERDIAHVLDSHRGDRVKLLKVELDSDKASFHKCLEFALTKEAEIVDMRNLSPHGGCLFPLTSNLNIIRLLHAGVESLKDLTLSNVHVNDQDFDILVSSSLALESLSIKSSYEHLKNVKIIGHPKLKHLGLSRVRTLKSIEIHDVIDLVSLKLCELPRDCALQLSNIPNFIKLDFREFLYGDLQKKEFFARMPSCIRDQLQLFHYSTSGFQINDYELPFEFPSMKHLELTINVIRREPNFVHIVHPWMEACHSLEKLKIKLPTWWVTPHEKIEASNAYRRLLQKKLSPKLEVEIIGYLGSPDEVELASYIINNAASLQELTVVTALDSRWKGYHIEFDRVRRDLHGIITPPEINILVI</sequence>
<dbReference type="PANTHER" id="PTHR34145">
    <property type="entry name" value="OS02G0105600 PROTEIN"/>
    <property type="match status" value="1"/>
</dbReference>
<evidence type="ECO:0000259" key="1">
    <source>
        <dbReference type="Pfam" id="PF23622"/>
    </source>
</evidence>
<dbReference type="InterPro" id="IPR055357">
    <property type="entry name" value="LRR_At1g61320_AtMIF1"/>
</dbReference>
<dbReference type="SUPFAM" id="SSF81383">
    <property type="entry name" value="F-box domain"/>
    <property type="match status" value="1"/>
</dbReference>
<feature type="domain" description="At1g61320/AtMIF1 LRR" evidence="1">
    <location>
        <begin position="140"/>
        <end position="392"/>
    </location>
</feature>
<name>A0AAD4ITP3_PERFH</name>
<proteinExistence type="predicted"/>
<organism evidence="2 3">
    <name type="scientific">Perilla frutescens var. hirtella</name>
    <name type="common">Perilla citriodora</name>
    <name type="synonym">Perilla setoyensis</name>
    <dbReference type="NCBI Taxonomy" id="608512"/>
    <lineage>
        <taxon>Eukaryota</taxon>
        <taxon>Viridiplantae</taxon>
        <taxon>Streptophyta</taxon>
        <taxon>Embryophyta</taxon>
        <taxon>Tracheophyta</taxon>
        <taxon>Spermatophyta</taxon>
        <taxon>Magnoliopsida</taxon>
        <taxon>eudicotyledons</taxon>
        <taxon>Gunneridae</taxon>
        <taxon>Pentapetalae</taxon>
        <taxon>asterids</taxon>
        <taxon>lamiids</taxon>
        <taxon>Lamiales</taxon>
        <taxon>Lamiaceae</taxon>
        <taxon>Nepetoideae</taxon>
        <taxon>Elsholtzieae</taxon>
        <taxon>Perilla</taxon>
    </lineage>
</organism>
<dbReference type="Gene3D" id="3.80.10.10">
    <property type="entry name" value="Ribonuclease Inhibitor"/>
    <property type="match status" value="1"/>
</dbReference>